<dbReference type="AlphaFoldDB" id="X1EBR3"/>
<dbReference type="EMBL" id="BART01041949">
    <property type="protein sequence ID" value="GAH30032.1"/>
    <property type="molecule type" value="Genomic_DNA"/>
</dbReference>
<organism evidence="1">
    <name type="scientific">marine sediment metagenome</name>
    <dbReference type="NCBI Taxonomy" id="412755"/>
    <lineage>
        <taxon>unclassified sequences</taxon>
        <taxon>metagenomes</taxon>
        <taxon>ecological metagenomes</taxon>
    </lineage>
</organism>
<accession>X1EBR3</accession>
<sequence length="48" mass="5898">LDLDYSDYLPQLKENLDELMSRIFSKINSIENYHLKNLLRNFFNDQEF</sequence>
<evidence type="ECO:0000313" key="1">
    <source>
        <dbReference type="EMBL" id="GAH30032.1"/>
    </source>
</evidence>
<gene>
    <name evidence="1" type="ORF">S01H4_67081</name>
</gene>
<comment type="caution">
    <text evidence="1">The sequence shown here is derived from an EMBL/GenBank/DDBJ whole genome shotgun (WGS) entry which is preliminary data.</text>
</comment>
<reference evidence="1" key="1">
    <citation type="journal article" date="2014" name="Front. Microbiol.">
        <title>High frequency of phylogenetically diverse reductive dehalogenase-homologous genes in deep subseafloor sedimentary metagenomes.</title>
        <authorList>
            <person name="Kawai M."/>
            <person name="Futagami T."/>
            <person name="Toyoda A."/>
            <person name="Takaki Y."/>
            <person name="Nishi S."/>
            <person name="Hori S."/>
            <person name="Arai W."/>
            <person name="Tsubouchi T."/>
            <person name="Morono Y."/>
            <person name="Uchiyama I."/>
            <person name="Ito T."/>
            <person name="Fujiyama A."/>
            <person name="Inagaki F."/>
            <person name="Takami H."/>
        </authorList>
    </citation>
    <scope>NUCLEOTIDE SEQUENCE</scope>
    <source>
        <strain evidence="1">Expedition CK06-06</strain>
    </source>
</reference>
<feature type="non-terminal residue" evidence="1">
    <location>
        <position position="48"/>
    </location>
</feature>
<protein>
    <submittedName>
        <fullName evidence="1">Uncharacterized protein</fullName>
    </submittedName>
</protein>
<name>X1EBR3_9ZZZZ</name>
<proteinExistence type="predicted"/>
<feature type="non-terminal residue" evidence="1">
    <location>
        <position position="1"/>
    </location>
</feature>